<evidence type="ECO:0000313" key="2">
    <source>
        <dbReference type="Proteomes" id="UP000218598"/>
    </source>
</evidence>
<dbReference type="RefSeq" id="WP_096197078.1">
    <property type="nucleotide sequence ID" value="NZ_JBQQPH010000007.1"/>
</dbReference>
<evidence type="ECO:0000313" key="1">
    <source>
        <dbReference type="EMBL" id="PCC39427.1"/>
    </source>
</evidence>
<keyword evidence="2" id="KW-1185">Reference proteome</keyword>
<dbReference type="PANTHER" id="PTHR30292">
    <property type="entry name" value="UNCHARACTERIZED PROTEIN YBGL-RELATED"/>
    <property type="match status" value="1"/>
</dbReference>
<protein>
    <submittedName>
        <fullName evidence="1">Uncharacterized protein</fullName>
    </submittedName>
</protein>
<dbReference type="EMBL" id="NRGR01000015">
    <property type="protein sequence ID" value="PCC39427.1"/>
    <property type="molecule type" value="Genomic_DNA"/>
</dbReference>
<dbReference type="InterPro" id="IPR005501">
    <property type="entry name" value="LamB/YcsF/PxpA-like"/>
</dbReference>
<accession>A0A2A3YJE1</accession>
<dbReference type="SUPFAM" id="SSF88713">
    <property type="entry name" value="Glycoside hydrolase/deacetylase"/>
    <property type="match status" value="1"/>
</dbReference>
<dbReference type="Gene3D" id="3.20.20.370">
    <property type="entry name" value="Glycoside hydrolase/deacetylase"/>
    <property type="match status" value="1"/>
</dbReference>
<dbReference type="InterPro" id="IPR011330">
    <property type="entry name" value="Glyco_hydro/deAcase_b/a-brl"/>
</dbReference>
<dbReference type="GO" id="GO:0005975">
    <property type="term" value="P:carbohydrate metabolic process"/>
    <property type="evidence" value="ECO:0007669"/>
    <property type="project" value="InterPro"/>
</dbReference>
<dbReference type="CDD" id="cd10787">
    <property type="entry name" value="LamB_YcsF_like"/>
    <property type="match status" value="1"/>
</dbReference>
<gene>
    <name evidence="1" type="ORF">CIK66_09220</name>
</gene>
<dbReference type="OrthoDB" id="9773478at2"/>
<organism evidence="1 2">
    <name type="scientific">Brachybacterium alimentarium</name>
    <dbReference type="NCBI Taxonomy" id="47845"/>
    <lineage>
        <taxon>Bacteria</taxon>
        <taxon>Bacillati</taxon>
        <taxon>Actinomycetota</taxon>
        <taxon>Actinomycetes</taxon>
        <taxon>Micrococcales</taxon>
        <taxon>Dermabacteraceae</taxon>
        <taxon>Brachybacterium</taxon>
    </lineage>
</organism>
<sequence length="256" mass="26102">MTALPAPLDLNADLGEGYGDWSMGDDAAMLDVVTTANVACGGHAGGPGTMRAATRAAADRSVVITAHVAYPDLQGFGRRFLDIAPADLVDQVVVQVGGLQAMARAAGTTVRGVKPHGALYSAIAHHEGQAGAVVQALTEFGGDLPLVAAPGAVVVDLAQKAGIDVVLEGFADRAYLRDGTLMPRSRVGAVLTDPEAVAAQALQIATEQRVRADDGSWIALPARSLCLHGDTPGAVELARAVRSTLESAGVLLEAAL</sequence>
<dbReference type="NCBIfam" id="NF003814">
    <property type="entry name" value="PRK05406.1-3"/>
    <property type="match status" value="1"/>
</dbReference>
<comment type="caution">
    <text evidence="1">The sequence shown here is derived from an EMBL/GenBank/DDBJ whole genome shotgun (WGS) entry which is preliminary data.</text>
</comment>
<dbReference type="NCBIfam" id="NF003816">
    <property type="entry name" value="PRK05406.1-5"/>
    <property type="match status" value="1"/>
</dbReference>
<dbReference type="AlphaFoldDB" id="A0A2A3YJE1"/>
<dbReference type="Pfam" id="PF03746">
    <property type="entry name" value="LamB_YcsF"/>
    <property type="match status" value="1"/>
</dbReference>
<reference evidence="1 2" key="1">
    <citation type="journal article" date="2017" name="Elife">
        <title>Extensive horizontal gene transfer in cheese-associated bacteria.</title>
        <authorList>
            <person name="Bonham K.S."/>
            <person name="Wolfe B.E."/>
            <person name="Dutton R.J."/>
        </authorList>
    </citation>
    <scope>NUCLEOTIDE SEQUENCE [LARGE SCALE GENOMIC DNA]</scope>
    <source>
        <strain evidence="1 2">341_9</strain>
    </source>
</reference>
<name>A0A2A3YJE1_9MICO</name>
<proteinExistence type="predicted"/>
<dbReference type="PANTHER" id="PTHR30292:SF0">
    <property type="entry name" value="5-OXOPROLINASE SUBUNIT A"/>
    <property type="match status" value="1"/>
</dbReference>
<dbReference type="Proteomes" id="UP000218598">
    <property type="component" value="Unassembled WGS sequence"/>
</dbReference>